<sequence length="95" mass="11777">MYDITYQLQKKTYFWYKKLIKKPHIHGNIWNRRYSNLIQPKHNSTYYITLPFIITYPLIEPLVNIDIFDEITIEIKIRYVIPKLYNVKHYKNIQN</sequence>
<evidence type="ECO:0000313" key="1">
    <source>
        <dbReference type="EMBL" id="CAD7606880.1"/>
    </source>
</evidence>
<protein>
    <submittedName>
        <fullName evidence="1">Uncharacterized protein</fullName>
    </submittedName>
</protein>
<accession>A0A7R9K8R4</accession>
<organism evidence="1">
    <name type="scientific">Timema genevievae</name>
    <name type="common">Walking stick</name>
    <dbReference type="NCBI Taxonomy" id="629358"/>
    <lineage>
        <taxon>Eukaryota</taxon>
        <taxon>Metazoa</taxon>
        <taxon>Ecdysozoa</taxon>
        <taxon>Arthropoda</taxon>
        <taxon>Hexapoda</taxon>
        <taxon>Insecta</taxon>
        <taxon>Pterygota</taxon>
        <taxon>Neoptera</taxon>
        <taxon>Polyneoptera</taxon>
        <taxon>Phasmatodea</taxon>
        <taxon>Timematodea</taxon>
        <taxon>Timematoidea</taxon>
        <taxon>Timematidae</taxon>
        <taxon>Timema</taxon>
    </lineage>
</organism>
<name>A0A7R9K8R4_TIMGE</name>
<dbReference type="EMBL" id="OE845189">
    <property type="protein sequence ID" value="CAD7606880.1"/>
    <property type="molecule type" value="Genomic_DNA"/>
</dbReference>
<proteinExistence type="predicted"/>
<dbReference type="AlphaFoldDB" id="A0A7R9K8R4"/>
<gene>
    <name evidence="1" type="ORF">TGEB3V08_LOCUS10028</name>
</gene>
<reference evidence="1" key="1">
    <citation type="submission" date="2020-11" db="EMBL/GenBank/DDBJ databases">
        <authorList>
            <person name="Tran Van P."/>
        </authorList>
    </citation>
    <scope>NUCLEOTIDE SEQUENCE</scope>
</reference>